<dbReference type="Proteomes" id="UP000605259">
    <property type="component" value="Unassembled WGS sequence"/>
</dbReference>
<dbReference type="Gene3D" id="3.40.710.10">
    <property type="entry name" value="DD-peptidase/beta-lactamase superfamily"/>
    <property type="match status" value="1"/>
</dbReference>
<accession>A0A917AQ41</accession>
<dbReference type="InterPro" id="IPR001460">
    <property type="entry name" value="PCN-bd_Tpept"/>
</dbReference>
<evidence type="ECO:0000256" key="6">
    <source>
        <dbReference type="ARBA" id="ARBA00034000"/>
    </source>
</evidence>
<organism evidence="8 9">
    <name type="scientific">Priestia taiwanensis</name>
    <dbReference type="NCBI Taxonomy" id="1347902"/>
    <lineage>
        <taxon>Bacteria</taxon>
        <taxon>Bacillati</taxon>
        <taxon>Bacillota</taxon>
        <taxon>Bacilli</taxon>
        <taxon>Bacillales</taxon>
        <taxon>Bacillaceae</taxon>
        <taxon>Priestia</taxon>
    </lineage>
</organism>
<comment type="caution">
    <text evidence="8">The sequence shown here is derived from an EMBL/GenBank/DDBJ whole genome shotgun (WGS) entry which is preliminary data.</text>
</comment>
<dbReference type="Gene3D" id="3.30.10.20">
    <property type="match status" value="1"/>
</dbReference>
<evidence type="ECO:0000259" key="7">
    <source>
        <dbReference type="PROSITE" id="PS51178"/>
    </source>
</evidence>
<evidence type="ECO:0000313" key="9">
    <source>
        <dbReference type="Proteomes" id="UP000605259"/>
    </source>
</evidence>
<evidence type="ECO:0000256" key="4">
    <source>
        <dbReference type="ARBA" id="ARBA00012448"/>
    </source>
</evidence>
<keyword evidence="9" id="KW-1185">Reference proteome</keyword>
<dbReference type="Pfam" id="PF03717">
    <property type="entry name" value="PBP_dimer"/>
    <property type="match status" value="1"/>
</dbReference>
<dbReference type="InterPro" id="IPR012338">
    <property type="entry name" value="Beta-lactam/transpept-like"/>
</dbReference>
<dbReference type="Gene3D" id="3.90.1310.10">
    <property type="entry name" value="Penicillin-binding protein 2a (Domain 2)"/>
    <property type="match status" value="1"/>
</dbReference>
<dbReference type="Gene3D" id="3.30.70.2110">
    <property type="match status" value="1"/>
</dbReference>
<dbReference type="InterPro" id="IPR050515">
    <property type="entry name" value="Beta-lactam/transpept"/>
</dbReference>
<reference evidence="8" key="1">
    <citation type="journal article" date="2014" name="Int. J. Syst. Evol. Microbiol.">
        <title>Complete genome sequence of Corynebacterium casei LMG S-19264T (=DSM 44701T), isolated from a smear-ripened cheese.</title>
        <authorList>
            <consortium name="US DOE Joint Genome Institute (JGI-PGF)"/>
            <person name="Walter F."/>
            <person name="Albersmeier A."/>
            <person name="Kalinowski J."/>
            <person name="Ruckert C."/>
        </authorList>
    </citation>
    <scope>NUCLEOTIDE SEQUENCE</scope>
    <source>
        <strain evidence="8">CGMCC 1.12698</strain>
    </source>
</reference>
<dbReference type="Pfam" id="PF03793">
    <property type="entry name" value="PASTA"/>
    <property type="match status" value="2"/>
</dbReference>
<evidence type="ECO:0000256" key="2">
    <source>
        <dbReference type="ARBA" id="ARBA00004752"/>
    </source>
</evidence>
<protein>
    <recommendedName>
        <fullName evidence="4">serine-type D-Ala-D-Ala carboxypeptidase</fullName>
        <ecNumber evidence="4">3.4.16.4</ecNumber>
    </recommendedName>
</protein>
<dbReference type="GO" id="GO:0071555">
    <property type="term" value="P:cell wall organization"/>
    <property type="evidence" value="ECO:0007669"/>
    <property type="project" value="TreeGrafter"/>
</dbReference>
<dbReference type="GO" id="GO:0008658">
    <property type="term" value="F:penicillin binding"/>
    <property type="evidence" value="ECO:0007669"/>
    <property type="project" value="InterPro"/>
</dbReference>
<sequence>MHMIFALLFFIMIATFLYIQITGTAKGTDVQAYVDEEGLHQRKGTLPGIRGTIYSSDKVTIAEDVPAYDLYAVLTNEYSKNSKEPRHVVDKKMTATKLAPILGMSETDILEQLNKDAKQVEFGKKGRELSFAKKNEIEALKLPGIFLREGIKRYYPEGQFASHSIGYTAKIEEGPQAGEVVGQMGLEKSLEEFLRKEDGKVAYKTDREGVILPSVQKDITPPKNGNDVYLTIDSRIQHLVEEALTEAEKKYKPKSMTAIVVDPKTGKILGMSNRPSFDPNLRNITDYVNHPIAAQIEAGSTMKIFPLAAAIDSGKYNGDATFQSGKYATQGGTIGDHNNGNGWGFITYNEGFQRSSNVAMAHLGEKVIGPDLMKDYYDRFGLFKPTGIDLPGEASGKLNFNSEIERVTTLFGQGSTVTPIQMIQGATAIANDGKMMKPYIIEKIENPDTHEIIEEHKPTEVGTPISKEAAKETREIMETVVTAKHGTGRMYAMEGYSIAGKTGTAQIVNPNTGKYMVGHGNYLLSFIGMVPTDEPEILVYVNVVQPSLEGDEYEAQPVSEIFKHITTGALQYKNIKPVENKIDKLVDDHSVTVPNVSDLSVEEAQKQLTDKGLKVVTLGNGDSVGDQSPKAEEKVIANNRVLLLTNGEVTMPDLVGWSINDVMKLCQLLGIKLNIKGTGYVVQQSIAAGEVIAQDSILEAQFASPNQGG</sequence>
<dbReference type="InterPro" id="IPR036138">
    <property type="entry name" value="PBP_dimer_sf"/>
</dbReference>
<comment type="catalytic activity">
    <reaction evidence="6">
        <text>Preferential cleavage: (Ac)2-L-Lys-D-Ala-|-D-Ala. Also transpeptidation of peptidyl-alanyl moieties that are N-acyl substituents of D-alanine.</text>
        <dbReference type="EC" id="3.4.16.4"/>
    </reaction>
</comment>
<dbReference type="EC" id="3.4.16.4" evidence="4"/>
<dbReference type="SMART" id="SM00740">
    <property type="entry name" value="PASTA"/>
    <property type="match status" value="2"/>
</dbReference>
<dbReference type="EMBL" id="BMFK01000001">
    <property type="protein sequence ID" value="GGE66316.1"/>
    <property type="molecule type" value="Genomic_DNA"/>
</dbReference>
<evidence type="ECO:0000256" key="3">
    <source>
        <dbReference type="ARBA" id="ARBA00007171"/>
    </source>
</evidence>
<keyword evidence="5" id="KW-0472">Membrane</keyword>
<reference evidence="8" key="2">
    <citation type="submission" date="2020-09" db="EMBL/GenBank/DDBJ databases">
        <authorList>
            <person name="Sun Q."/>
            <person name="Zhou Y."/>
        </authorList>
    </citation>
    <scope>NUCLEOTIDE SEQUENCE</scope>
    <source>
        <strain evidence="8">CGMCC 1.12698</strain>
    </source>
</reference>
<dbReference type="FunFam" id="3.40.710.10:FF:000026">
    <property type="entry name" value="Penicillin-binding protein 1"/>
    <property type="match status" value="1"/>
</dbReference>
<evidence type="ECO:0000313" key="8">
    <source>
        <dbReference type="EMBL" id="GGE66316.1"/>
    </source>
</evidence>
<dbReference type="InterPro" id="IPR005543">
    <property type="entry name" value="PASTA_dom"/>
</dbReference>
<dbReference type="CDD" id="cd06575">
    <property type="entry name" value="PASTA_Pbp2x-like_2"/>
    <property type="match status" value="1"/>
</dbReference>
<name>A0A917AQ41_9BACI</name>
<dbReference type="SUPFAM" id="SSF56601">
    <property type="entry name" value="beta-lactamase/transpeptidase-like"/>
    <property type="match status" value="1"/>
</dbReference>
<gene>
    <name evidence="8" type="primary">pbpB</name>
    <name evidence="8" type="ORF">GCM10007140_15640</name>
</gene>
<dbReference type="PANTHER" id="PTHR30627">
    <property type="entry name" value="PEPTIDOGLYCAN D,D-TRANSPEPTIDASE"/>
    <property type="match status" value="1"/>
</dbReference>
<comment type="similarity">
    <text evidence="3">Belongs to the transpeptidase family.</text>
</comment>
<dbReference type="Gene3D" id="2.20.70.70">
    <property type="match status" value="1"/>
</dbReference>
<dbReference type="PANTHER" id="PTHR30627:SF26">
    <property type="entry name" value="PENICILLIN-BINDING PROTEIN 2B"/>
    <property type="match status" value="1"/>
</dbReference>
<dbReference type="GO" id="GO:0009002">
    <property type="term" value="F:serine-type D-Ala-D-Ala carboxypeptidase activity"/>
    <property type="evidence" value="ECO:0007669"/>
    <property type="project" value="UniProtKB-EC"/>
</dbReference>
<feature type="domain" description="PASTA" evidence="7">
    <location>
        <begin position="648"/>
        <end position="704"/>
    </location>
</feature>
<dbReference type="SUPFAM" id="SSF56519">
    <property type="entry name" value="Penicillin binding protein dimerisation domain"/>
    <property type="match status" value="1"/>
</dbReference>
<dbReference type="Pfam" id="PF00905">
    <property type="entry name" value="Transpeptidase"/>
    <property type="match status" value="1"/>
</dbReference>
<dbReference type="AlphaFoldDB" id="A0A917AQ41"/>
<feature type="domain" description="PASTA" evidence="7">
    <location>
        <begin position="587"/>
        <end position="647"/>
    </location>
</feature>
<evidence type="ECO:0000256" key="1">
    <source>
        <dbReference type="ARBA" id="ARBA00004370"/>
    </source>
</evidence>
<dbReference type="GO" id="GO:0005886">
    <property type="term" value="C:plasma membrane"/>
    <property type="evidence" value="ECO:0007669"/>
    <property type="project" value="TreeGrafter"/>
</dbReference>
<dbReference type="SUPFAM" id="SSF54184">
    <property type="entry name" value="Penicillin-binding protein 2x (pbp-2x), c-terminal domain"/>
    <property type="match status" value="2"/>
</dbReference>
<comment type="pathway">
    <text evidence="2">Cell wall biogenesis; peptidoglycan biosynthesis.</text>
</comment>
<dbReference type="PROSITE" id="PS51178">
    <property type="entry name" value="PASTA"/>
    <property type="match status" value="2"/>
</dbReference>
<evidence type="ECO:0000256" key="5">
    <source>
        <dbReference type="ARBA" id="ARBA00023136"/>
    </source>
</evidence>
<proteinExistence type="inferred from homology"/>
<comment type="subcellular location">
    <subcellularLocation>
        <location evidence="1">Membrane</location>
    </subcellularLocation>
</comment>
<dbReference type="CDD" id="cd06576">
    <property type="entry name" value="PASTA_Pbp2x-like_1"/>
    <property type="match status" value="1"/>
</dbReference>
<dbReference type="InterPro" id="IPR005311">
    <property type="entry name" value="PBP_dimer"/>
</dbReference>